<feature type="transmembrane region" description="Helical" evidence="9">
    <location>
        <begin position="258"/>
        <end position="277"/>
    </location>
</feature>
<feature type="domain" description="ABC transmembrane type-1" evidence="10">
    <location>
        <begin position="88"/>
        <end position="277"/>
    </location>
</feature>
<reference evidence="11 12" key="1">
    <citation type="submission" date="2023-08" db="EMBL/GenBank/DDBJ databases">
        <title>Characterization of two Paracoccaceae strains isolated from Phycosphere and proposal of Xinfangfangia lacusdiani sp. nov.</title>
        <authorList>
            <person name="Deng Y."/>
            <person name="Zhang Y.Q."/>
        </authorList>
    </citation>
    <scope>NUCLEOTIDE SEQUENCE [LARGE SCALE GENOMIC DNA]</scope>
    <source>
        <strain evidence="11 12">CPCC 101601</strain>
    </source>
</reference>
<keyword evidence="7 9" id="KW-1133">Transmembrane helix</keyword>
<sequence length="293" mass="31432">MSSAADPLPRKTLPLPASLRRLMADRMGAAGAFIVLFLLAIAIIAPWIAPYDPLKINVKAKLLAPSWEHWAGTDHLGRDTLSRLILGTRNALWIALTATGLAGVIGMILGLIAGYGPRWIDGILVLLLDSLSSLPMIMFALAVITVLGPGTQTLMLVIVLVSIPGYARLIRAQVLTLKNADFIQAERVMGASLPRILLVHLLPNVVGPLVIVLSMDVPVVIMLEAGLSYLNLGVKPPEPSWGNMLYDGYTSLRQQPSLVIAAGIPLILATLGFTFLGEGLRDALDPKLQKRLP</sequence>
<dbReference type="Gene3D" id="1.10.3720.10">
    <property type="entry name" value="MetI-like"/>
    <property type="match status" value="1"/>
</dbReference>
<comment type="similarity">
    <text evidence="9">Belongs to the binding-protein-dependent transport system permease family.</text>
</comment>
<accession>A0ABU0W0X7</accession>
<dbReference type="Proteomes" id="UP001239680">
    <property type="component" value="Unassembled WGS sequence"/>
</dbReference>
<evidence type="ECO:0000259" key="10">
    <source>
        <dbReference type="PROSITE" id="PS50928"/>
    </source>
</evidence>
<evidence type="ECO:0000313" key="12">
    <source>
        <dbReference type="Proteomes" id="UP001239680"/>
    </source>
</evidence>
<dbReference type="PROSITE" id="PS50928">
    <property type="entry name" value="ABC_TM1"/>
    <property type="match status" value="1"/>
</dbReference>
<dbReference type="InterPro" id="IPR000515">
    <property type="entry name" value="MetI-like"/>
</dbReference>
<feature type="transmembrane region" description="Helical" evidence="9">
    <location>
        <begin position="29"/>
        <end position="49"/>
    </location>
</feature>
<keyword evidence="2 9" id="KW-0813">Transport</keyword>
<dbReference type="InterPro" id="IPR025966">
    <property type="entry name" value="OppC_N"/>
</dbReference>
<dbReference type="Pfam" id="PF12911">
    <property type="entry name" value="OppC_N"/>
    <property type="match status" value="1"/>
</dbReference>
<keyword evidence="6" id="KW-0653">Protein transport</keyword>
<evidence type="ECO:0000256" key="9">
    <source>
        <dbReference type="RuleBase" id="RU363032"/>
    </source>
</evidence>
<keyword evidence="4 9" id="KW-0812">Transmembrane</keyword>
<gene>
    <name evidence="11" type="ORF">Q9295_14670</name>
</gene>
<comment type="subcellular location">
    <subcellularLocation>
        <location evidence="1 9">Cell membrane</location>
        <topology evidence="1 9">Multi-pass membrane protein</topology>
    </subcellularLocation>
</comment>
<protein>
    <submittedName>
        <fullName evidence="11">ABC transporter permease</fullName>
    </submittedName>
</protein>
<feature type="transmembrane region" description="Helical" evidence="9">
    <location>
        <begin position="153"/>
        <end position="170"/>
    </location>
</feature>
<feature type="transmembrane region" description="Helical" evidence="9">
    <location>
        <begin position="124"/>
        <end position="147"/>
    </location>
</feature>
<evidence type="ECO:0000256" key="5">
    <source>
        <dbReference type="ARBA" id="ARBA00022856"/>
    </source>
</evidence>
<organism evidence="11 12">
    <name type="scientific">Pseudogemmobacter lacusdianii</name>
    <dbReference type="NCBI Taxonomy" id="3069608"/>
    <lineage>
        <taxon>Bacteria</taxon>
        <taxon>Pseudomonadati</taxon>
        <taxon>Pseudomonadota</taxon>
        <taxon>Alphaproteobacteria</taxon>
        <taxon>Rhodobacterales</taxon>
        <taxon>Paracoccaceae</taxon>
        <taxon>Pseudogemmobacter</taxon>
    </lineage>
</organism>
<comment type="caution">
    <text evidence="11">The sequence shown here is derived from an EMBL/GenBank/DDBJ whole genome shotgun (WGS) entry which is preliminary data.</text>
</comment>
<feature type="transmembrane region" description="Helical" evidence="9">
    <location>
        <begin position="197"/>
        <end position="223"/>
    </location>
</feature>
<name>A0ABU0W0X7_9RHOB</name>
<keyword evidence="12" id="KW-1185">Reference proteome</keyword>
<dbReference type="InterPro" id="IPR035906">
    <property type="entry name" value="MetI-like_sf"/>
</dbReference>
<keyword evidence="8 9" id="KW-0472">Membrane</keyword>
<dbReference type="SUPFAM" id="SSF161098">
    <property type="entry name" value="MetI-like"/>
    <property type="match status" value="1"/>
</dbReference>
<dbReference type="Pfam" id="PF00528">
    <property type="entry name" value="BPD_transp_1"/>
    <property type="match status" value="1"/>
</dbReference>
<proteinExistence type="inferred from homology"/>
<evidence type="ECO:0000313" key="11">
    <source>
        <dbReference type="EMBL" id="MDQ2067619.1"/>
    </source>
</evidence>
<dbReference type="InterPro" id="IPR050366">
    <property type="entry name" value="BP-dependent_transpt_permease"/>
</dbReference>
<feature type="transmembrane region" description="Helical" evidence="9">
    <location>
        <begin position="91"/>
        <end position="112"/>
    </location>
</feature>
<evidence type="ECO:0000256" key="3">
    <source>
        <dbReference type="ARBA" id="ARBA00022475"/>
    </source>
</evidence>
<evidence type="ECO:0000256" key="8">
    <source>
        <dbReference type="ARBA" id="ARBA00023136"/>
    </source>
</evidence>
<evidence type="ECO:0000256" key="7">
    <source>
        <dbReference type="ARBA" id="ARBA00022989"/>
    </source>
</evidence>
<evidence type="ECO:0000256" key="4">
    <source>
        <dbReference type="ARBA" id="ARBA00022692"/>
    </source>
</evidence>
<dbReference type="EMBL" id="JAVDBT010000014">
    <property type="protein sequence ID" value="MDQ2067619.1"/>
    <property type="molecule type" value="Genomic_DNA"/>
</dbReference>
<dbReference type="PANTHER" id="PTHR43386:SF1">
    <property type="entry name" value="D,D-DIPEPTIDE TRANSPORT SYSTEM PERMEASE PROTEIN DDPC-RELATED"/>
    <property type="match status" value="1"/>
</dbReference>
<keyword evidence="3" id="KW-1003">Cell membrane</keyword>
<keyword evidence="5" id="KW-0571">Peptide transport</keyword>
<evidence type="ECO:0000256" key="1">
    <source>
        <dbReference type="ARBA" id="ARBA00004651"/>
    </source>
</evidence>
<dbReference type="CDD" id="cd06261">
    <property type="entry name" value="TM_PBP2"/>
    <property type="match status" value="1"/>
</dbReference>
<dbReference type="PANTHER" id="PTHR43386">
    <property type="entry name" value="OLIGOPEPTIDE TRANSPORT SYSTEM PERMEASE PROTEIN APPC"/>
    <property type="match status" value="1"/>
</dbReference>
<dbReference type="RefSeq" id="WP_306681322.1">
    <property type="nucleotide sequence ID" value="NZ_JAVDBT010000014.1"/>
</dbReference>
<evidence type="ECO:0000256" key="6">
    <source>
        <dbReference type="ARBA" id="ARBA00022927"/>
    </source>
</evidence>
<evidence type="ECO:0000256" key="2">
    <source>
        <dbReference type="ARBA" id="ARBA00022448"/>
    </source>
</evidence>